<dbReference type="SUPFAM" id="SSF47598">
    <property type="entry name" value="Ribbon-helix-helix"/>
    <property type="match status" value="1"/>
</dbReference>
<dbReference type="InterPro" id="IPR013321">
    <property type="entry name" value="Arc_rbn_hlx_hlx"/>
</dbReference>
<dbReference type="RefSeq" id="WP_119555661.1">
    <property type="nucleotide sequence ID" value="NZ_QXTZ01000022.1"/>
</dbReference>
<evidence type="ECO:0008006" key="4">
    <source>
        <dbReference type="Google" id="ProtNLM"/>
    </source>
</evidence>
<feature type="compositionally biased region" description="Polar residues" evidence="1">
    <location>
        <begin position="1"/>
        <end position="13"/>
    </location>
</feature>
<feature type="region of interest" description="Disordered" evidence="1">
    <location>
        <begin position="1"/>
        <end position="33"/>
    </location>
</feature>
<feature type="compositionally biased region" description="Basic and acidic residues" evidence="1">
    <location>
        <begin position="15"/>
        <end position="26"/>
    </location>
</feature>
<dbReference type="GO" id="GO:0006355">
    <property type="term" value="P:regulation of DNA-templated transcription"/>
    <property type="evidence" value="ECO:0007669"/>
    <property type="project" value="InterPro"/>
</dbReference>
<gene>
    <name evidence="2" type="ORF">BU104_13590</name>
</gene>
<organism evidence="2 3">
    <name type="scientific">Staphylococcus xylosus</name>
    <dbReference type="NCBI Taxonomy" id="1288"/>
    <lineage>
        <taxon>Bacteria</taxon>
        <taxon>Bacillati</taxon>
        <taxon>Bacillota</taxon>
        <taxon>Bacilli</taxon>
        <taxon>Bacillales</taxon>
        <taxon>Staphylococcaceae</taxon>
        <taxon>Staphylococcus</taxon>
    </lineage>
</organism>
<sequence>MTNNEKNFLNNYVSGKDESEKKETPMTKKKKTDYKMVKLNNEIHSELKMKSVQKGISMQEMNEKALKEYFEKNFK</sequence>
<dbReference type="AlphaFoldDB" id="A0AAQ0RWL7"/>
<proteinExistence type="predicted"/>
<evidence type="ECO:0000256" key="1">
    <source>
        <dbReference type="SAM" id="MobiDB-lite"/>
    </source>
</evidence>
<dbReference type="InterPro" id="IPR010985">
    <property type="entry name" value="Ribbon_hlx_hlx"/>
</dbReference>
<name>A0AAQ0RWL7_STAXY</name>
<evidence type="ECO:0000313" key="3">
    <source>
        <dbReference type="Proteomes" id="UP000285579"/>
    </source>
</evidence>
<dbReference type="Proteomes" id="UP000285579">
    <property type="component" value="Unassembled WGS sequence"/>
</dbReference>
<dbReference type="Gene3D" id="1.10.1220.10">
    <property type="entry name" value="Met repressor-like"/>
    <property type="match status" value="1"/>
</dbReference>
<comment type="caution">
    <text evidence="2">The sequence shown here is derived from an EMBL/GenBank/DDBJ whole genome shotgun (WGS) entry which is preliminary data.</text>
</comment>
<protein>
    <recommendedName>
        <fullName evidence="4">Antitoxin MazE</fullName>
    </recommendedName>
</protein>
<evidence type="ECO:0000313" key="2">
    <source>
        <dbReference type="EMBL" id="RIM90651.1"/>
    </source>
</evidence>
<dbReference type="EMBL" id="QXUI01000015">
    <property type="protein sequence ID" value="RIM90651.1"/>
    <property type="molecule type" value="Genomic_DNA"/>
</dbReference>
<reference evidence="2 3" key="1">
    <citation type="journal article" date="2016" name="Front. Microbiol.">
        <title>Comprehensive Phylogenetic Analysis of Bovine Non-aureus Staphylococci Species Based on Whole-Genome Sequencing.</title>
        <authorList>
            <person name="Naushad S."/>
            <person name="Barkema H.W."/>
            <person name="Luby C."/>
            <person name="Condas L.A."/>
            <person name="Nobrega D.B."/>
            <person name="Carson D.A."/>
            <person name="De Buck J."/>
        </authorList>
    </citation>
    <scope>NUCLEOTIDE SEQUENCE [LARGE SCALE GENOMIC DNA]</scope>
    <source>
        <strain evidence="2 3">SNUC 1349</strain>
    </source>
</reference>
<accession>A0AAQ0RWL7</accession>